<reference evidence="3" key="2">
    <citation type="submission" date="2023-06" db="EMBL/GenBank/DDBJ databases">
        <authorList>
            <consortium name="Lawrence Berkeley National Laboratory"/>
            <person name="Mondo S.J."/>
            <person name="Hensen N."/>
            <person name="Bonometti L."/>
            <person name="Westerberg I."/>
            <person name="Brannstrom I.O."/>
            <person name="Guillou S."/>
            <person name="Cros-Aarteil S."/>
            <person name="Calhoun S."/>
            <person name="Haridas S."/>
            <person name="Kuo A."/>
            <person name="Pangilinan J."/>
            <person name="Riley R."/>
            <person name="Labutti K."/>
            <person name="Andreopoulos B."/>
            <person name="Lipzen A."/>
            <person name="Chen C."/>
            <person name="Yanf M."/>
            <person name="Daum C."/>
            <person name="Ng V."/>
            <person name="Clum A."/>
            <person name="Steindorff A."/>
            <person name="Ohm R."/>
            <person name="Martin F."/>
            <person name="Silar P."/>
            <person name="Natvig D."/>
            <person name="Lalanne C."/>
            <person name="Gautier V."/>
            <person name="Ament-Velasquez S.L."/>
            <person name="Kruys A."/>
            <person name="Hutchinson M.I."/>
            <person name="Powell A.J."/>
            <person name="Barry K."/>
            <person name="Miller A.N."/>
            <person name="Grigoriev I.V."/>
            <person name="Debuchy R."/>
            <person name="Gladieux P."/>
            <person name="Thoren M.H."/>
            <person name="Johannesson H."/>
        </authorList>
    </citation>
    <scope>NUCLEOTIDE SEQUENCE</scope>
    <source>
        <strain evidence="3">PSN324</strain>
    </source>
</reference>
<keyword evidence="1" id="KW-0732">Signal</keyword>
<reference evidence="3" key="1">
    <citation type="journal article" date="2023" name="Mol. Phylogenet. Evol.">
        <title>Genome-scale phylogeny and comparative genomics of the fungal order Sordariales.</title>
        <authorList>
            <person name="Hensen N."/>
            <person name="Bonometti L."/>
            <person name="Westerberg I."/>
            <person name="Brannstrom I.O."/>
            <person name="Guillou S."/>
            <person name="Cros-Aarteil S."/>
            <person name="Calhoun S."/>
            <person name="Haridas S."/>
            <person name="Kuo A."/>
            <person name="Mondo S."/>
            <person name="Pangilinan J."/>
            <person name="Riley R."/>
            <person name="LaButti K."/>
            <person name="Andreopoulos B."/>
            <person name="Lipzen A."/>
            <person name="Chen C."/>
            <person name="Yan M."/>
            <person name="Daum C."/>
            <person name="Ng V."/>
            <person name="Clum A."/>
            <person name="Steindorff A."/>
            <person name="Ohm R.A."/>
            <person name="Martin F."/>
            <person name="Silar P."/>
            <person name="Natvig D.O."/>
            <person name="Lalanne C."/>
            <person name="Gautier V."/>
            <person name="Ament-Velasquez S.L."/>
            <person name="Kruys A."/>
            <person name="Hutchinson M.I."/>
            <person name="Powell A.J."/>
            <person name="Barry K."/>
            <person name="Miller A.N."/>
            <person name="Grigoriev I.V."/>
            <person name="Debuchy R."/>
            <person name="Gladieux P."/>
            <person name="Hiltunen Thoren M."/>
            <person name="Johannesson H."/>
        </authorList>
    </citation>
    <scope>NUCLEOTIDE SEQUENCE</scope>
    <source>
        <strain evidence="3">PSN324</strain>
    </source>
</reference>
<protein>
    <recommendedName>
        <fullName evidence="2">DUF7729 domain-containing protein</fullName>
    </recommendedName>
</protein>
<comment type="caution">
    <text evidence="3">The sequence shown here is derived from an EMBL/GenBank/DDBJ whole genome shotgun (WGS) entry which is preliminary data.</text>
</comment>
<dbReference type="Pfam" id="PF24855">
    <property type="entry name" value="DUF7729"/>
    <property type="match status" value="1"/>
</dbReference>
<organism evidence="3 4">
    <name type="scientific">Cladorrhinum samala</name>
    <dbReference type="NCBI Taxonomy" id="585594"/>
    <lineage>
        <taxon>Eukaryota</taxon>
        <taxon>Fungi</taxon>
        <taxon>Dikarya</taxon>
        <taxon>Ascomycota</taxon>
        <taxon>Pezizomycotina</taxon>
        <taxon>Sordariomycetes</taxon>
        <taxon>Sordariomycetidae</taxon>
        <taxon>Sordariales</taxon>
        <taxon>Podosporaceae</taxon>
        <taxon>Cladorrhinum</taxon>
    </lineage>
</organism>
<evidence type="ECO:0000313" key="4">
    <source>
        <dbReference type="Proteomes" id="UP001321749"/>
    </source>
</evidence>
<dbReference type="PANTHER" id="PTHR39460">
    <property type="entry name" value="EXPRESSED PROTEIN"/>
    <property type="match status" value="1"/>
</dbReference>
<sequence>MPSTNRSWTAILAVAVCFVCHALAAAADAPSPAETLLVDNKSPYPSENGGWIMLSPADAADWELRKLRLRKRADESGTAKQSVTTTFSIVVGKPTATATASNPPSALPTILDSLSSNFTPGPNGEPASCPKFINSFLSSQEFKECYPLSMLFDNSRSFFDAQKSLVSITRTLDVTCAANVTACSAYMGRLAQDFTAPENCGPDWERGNSAVVAAHKAMLAYAPVYGAGCLRDPETSAYCYANAITNSTTGNTYIYFLPFNKTLPGSTVPSCGYCTQQTMNLFQVATGDRRQLIANTYTSAAKQVNLVCGPNFVNETLAAEVIPNSSGARNRGLESSTLLATSVSLMVAFMWLT</sequence>
<dbReference type="PANTHER" id="PTHR39460:SF1">
    <property type="entry name" value="C6 TRANSCRIPTION FACTOR"/>
    <property type="match status" value="1"/>
</dbReference>
<evidence type="ECO:0000313" key="3">
    <source>
        <dbReference type="EMBL" id="KAK4461681.1"/>
    </source>
</evidence>
<feature type="signal peptide" evidence="1">
    <location>
        <begin position="1"/>
        <end position="24"/>
    </location>
</feature>
<dbReference type="Proteomes" id="UP001321749">
    <property type="component" value="Unassembled WGS sequence"/>
</dbReference>
<evidence type="ECO:0000256" key="1">
    <source>
        <dbReference type="SAM" id="SignalP"/>
    </source>
</evidence>
<evidence type="ECO:0000259" key="2">
    <source>
        <dbReference type="Pfam" id="PF24855"/>
    </source>
</evidence>
<name>A0AAV9HLL4_9PEZI</name>
<feature type="chain" id="PRO_5044001360" description="DUF7729 domain-containing protein" evidence="1">
    <location>
        <begin position="25"/>
        <end position="353"/>
    </location>
</feature>
<gene>
    <name evidence="3" type="ORF">QBC42DRAFT_177899</name>
</gene>
<dbReference type="InterPro" id="IPR056146">
    <property type="entry name" value="DUF7729"/>
</dbReference>
<dbReference type="EMBL" id="MU864986">
    <property type="protein sequence ID" value="KAK4461681.1"/>
    <property type="molecule type" value="Genomic_DNA"/>
</dbReference>
<accession>A0AAV9HLL4</accession>
<dbReference type="AlphaFoldDB" id="A0AAV9HLL4"/>
<proteinExistence type="predicted"/>
<feature type="domain" description="DUF7729" evidence="2">
    <location>
        <begin position="107"/>
        <end position="316"/>
    </location>
</feature>
<keyword evidence="4" id="KW-1185">Reference proteome</keyword>